<evidence type="ECO:0000313" key="1">
    <source>
        <dbReference type="EMBL" id="KAH7966511.1"/>
    </source>
</evidence>
<reference evidence="1" key="1">
    <citation type="submission" date="2020-05" db="EMBL/GenBank/DDBJ databases">
        <title>Large-scale comparative analyses of tick genomes elucidate their genetic diversity and vector capacities.</title>
        <authorList>
            <person name="Jia N."/>
            <person name="Wang J."/>
            <person name="Shi W."/>
            <person name="Du L."/>
            <person name="Sun Y."/>
            <person name="Zhan W."/>
            <person name="Jiang J."/>
            <person name="Wang Q."/>
            <person name="Zhang B."/>
            <person name="Ji P."/>
            <person name="Sakyi L.B."/>
            <person name="Cui X."/>
            <person name="Yuan T."/>
            <person name="Jiang B."/>
            <person name="Yang W."/>
            <person name="Lam T.T.-Y."/>
            <person name="Chang Q."/>
            <person name="Ding S."/>
            <person name="Wang X."/>
            <person name="Zhu J."/>
            <person name="Ruan X."/>
            <person name="Zhao L."/>
            <person name="Wei J."/>
            <person name="Que T."/>
            <person name="Du C."/>
            <person name="Cheng J."/>
            <person name="Dai P."/>
            <person name="Han X."/>
            <person name="Huang E."/>
            <person name="Gao Y."/>
            <person name="Liu J."/>
            <person name="Shao H."/>
            <person name="Ye R."/>
            <person name="Li L."/>
            <person name="Wei W."/>
            <person name="Wang X."/>
            <person name="Wang C."/>
            <person name="Yang T."/>
            <person name="Huo Q."/>
            <person name="Li W."/>
            <person name="Guo W."/>
            <person name="Chen H."/>
            <person name="Zhou L."/>
            <person name="Ni X."/>
            <person name="Tian J."/>
            <person name="Zhou Y."/>
            <person name="Sheng Y."/>
            <person name="Liu T."/>
            <person name="Pan Y."/>
            <person name="Xia L."/>
            <person name="Li J."/>
            <person name="Zhao F."/>
            <person name="Cao W."/>
        </authorList>
    </citation>
    <scope>NUCLEOTIDE SEQUENCE</scope>
    <source>
        <strain evidence="1">Dsil-2018</strain>
    </source>
</reference>
<protein>
    <submittedName>
        <fullName evidence="1">Uncharacterized protein</fullName>
    </submittedName>
</protein>
<gene>
    <name evidence="1" type="ORF">HPB49_017115</name>
</gene>
<accession>A0ACB8DF40</accession>
<proteinExistence type="predicted"/>
<keyword evidence="2" id="KW-1185">Reference proteome</keyword>
<comment type="caution">
    <text evidence="1">The sequence shown here is derived from an EMBL/GenBank/DDBJ whole genome shotgun (WGS) entry which is preliminary data.</text>
</comment>
<sequence>MTVASLAKEFEEFKHVFEKRMKEMLQAINDSKIELAERSKAEFDALKAEIESFRSGMSFMNETVEELKSAQADMAFQVKSLADSNEKLTRRVAELEQYSRLSNLEIKGLPFTKGEDCTQIMLKVGEKISCTVESEDFEVVHRVPARSDDKNLIARFRSREKRNEFLARARKVRLTTKGLGFSGQSEKAVFVNEHLSPANKRLFGAALKLKKAKQWMFLWTSNCVIKARQSTDSTVFRITSDKDLHAFA</sequence>
<organism evidence="1 2">
    <name type="scientific">Dermacentor silvarum</name>
    <name type="common">Tick</name>
    <dbReference type="NCBI Taxonomy" id="543639"/>
    <lineage>
        <taxon>Eukaryota</taxon>
        <taxon>Metazoa</taxon>
        <taxon>Ecdysozoa</taxon>
        <taxon>Arthropoda</taxon>
        <taxon>Chelicerata</taxon>
        <taxon>Arachnida</taxon>
        <taxon>Acari</taxon>
        <taxon>Parasitiformes</taxon>
        <taxon>Ixodida</taxon>
        <taxon>Ixodoidea</taxon>
        <taxon>Ixodidae</taxon>
        <taxon>Rhipicephalinae</taxon>
        <taxon>Dermacentor</taxon>
    </lineage>
</organism>
<name>A0ACB8DF40_DERSI</name>
<dbReference type="Proteomes" id="UP000821865">
    <property type="component" value="Chromosome 2"/>
</dbReference>
<dbReference type="EMBL" id="CM023471">
    <property type="protein sequence ID" value="KAH7966511.1"/>
    <property type="molecule type" value="Genomic_DNA"/>
</dbReference>
<evidence type="ECO:0000313" key="2">
    <source>
        <dbReference type="Proteomes" id="UP000821865"/>
    </source>
</evidence>